<dbReference type="AlphaFoldDB" id="A0AAU9VYD2"/>
<feature type="coiled-coil region" evidence="1">
    <location>
        <begin position="20"/>
        <end position="47"/>
    </location>
</feature>
<dbReference type="EMBL" id="CALNXJ010000006">
    <property type="protein sequence ID" value="CAH3041118.1"/>
    <property type="molecule type" value="Genomic_DNA"/>
</dbReference>
<organism evidence="3 4">
    <name type="scientific">Pocillopora meandrina</name>
    <dbReference type="NCBI Taxonomy" id="46732"/>
    <lineage>
        <taxon>Eukaryota</taxon>
        <taxon>Metazoa</taxon>
        <taxon>Cnidaria</taxon>
        <taxon>Anthozoa</taxon>
        <taxon>Hexacorallia</taxon>
        <taxon>Scleractinia</taxon>
        <taxon>Astrocoeniina</taxon>
        <taxon>Pocilloporidae</taxon>
        <taxon>Pocillopora</taxon>
    </lineage>
</organism>
<keyword evidence="4" id="KW-1185">Reference proteome</keyword>
<gene>
    <name evidence="3" type="ORF">PMEA_00029055</name>
</gene>
<reference evidence="3 4" key="1">
    <citation type="submission" date="2022-05" db="EMBL/GenBank/DDBJ databases">
        <authorList>
            <consortium name="Genoscope - CEA"/>
            <person name="William W."/>
        </authorList>
    </citation>
    <scope>NUCLEOTIDE SEQUENCE [LARGE SCALE GENOMIC DNA]</scope>
</reference>
<evidence type="ECO:0000256" key="2">
    <source>
        <dbReference type="SAM" id="MobiDB-lite"/>
    </source>
</evidence>
<protein>
    <submittedName>
        <fullName evidence="3">Uncharacterized protein</fullName>
    </submittedName>
</protein>
<dbReference type="Proteomes" id="UP001159428">
    <property type="component" value="Unassembled WGS sequence"/>
</dbReference>
<feature type="coiled-coil region" evidence="1">
    <location>
        <begin position="213"/>
        <end position="240"/>
    </location>
</feature>
<accession>A0AAU9VYD2</accession>
<evidence type="ECO:0000313" key="3">
    <source>
        <dbReference type="EMBL" id="CAH3041118.1"/>
    </source>
</evidence>
<evidence type="ECO:0000256" key="1">
    <source>
        <dbReference type="SAM" id="Coils"/>
    </source>
</evidence>
<name>A0AAU9VYD2_9CNID</name>
<evidence type="ECO:0000313" key="4">
    <source>
        <dbReference type="Proteomes" id="UP001159428"/>
    </source>
</evidence>
<feature type="region of interest" description="Disordered" evidence="2">
    <location>
        <begin position="354"/>
        <end position="398"/>
    </location>
</feature>
<proteinExistence type="predicted"/>
<sequence>MNTTDQFAGNTPKQTEQVVVEDLTCKVNQISEDIENLQKTLSDIKSSLDMPELKGETFTMQGKLEFIGKQSRTLEEVYSKVTRMTGQACACDKFVRRQFYDFTFCNLKAVHDDLNARVADLKSADTNLTKEENEKLQILLADQRGREKQVEQLEATRAQLFFCAEEEQRISKYSSPERRKSAPSIPVQEIKYHINTTDQFAGNTHKQTEQVVVEDLTCTVNQISENIEKLQKTLADIKSSLEVPELKGETFTMKRKSEFIGKHNRTLEEVFTKVTRMTDQACAFKEFFRRQFYDFTFYNLNAAHSDLNARVADLKSVDSNFTKEENEKLQILLADQRGREKQVEQLETTRTQLFSTAEEEQRISQYSTSERRKSAPSIPVRLPSANIDGVSPRKSTKVKRNKTWSLFRSWRKSSEIPAVKGSENMCNLVSYSQKAPEDS</sequence>
<keyword evidence="1" id="KW-0175">Coiled coil</keyword>
<comment type="caution">
    <text evidence="3">The sequence shown here is derived from an EMBL/GenBank/DDBJ whole genome shotgun (WGS) entry which is preliminary data.</text>
</comment>